<comment type="caution">
    <text evidence="1">The sequence shown here is derived from an EMBL/GenBank/DDBJ whole genome shotgun (WGS) entry which is preliminary data.</text>
</comment>
<proteinExistence type="predicted"/>
<dbReference type="RefSeq" id="WP_101822048.1">
    <property type="nucleotide sequence ID" value="NZ_PKJC01000023.1"/>
</dbReference>
<name>A0A2I1R378_9ACTN</name>
<accession>A0A2I1R378</accession>
<dbReference type="EMBL" id="PKJC01000023">
    <property type="protein sequence ID" value="PKZ63559.1"/>
    <property type="molecule type" value="Genomic_DNA"/>
</dbReference>
<evidence type="ECO:0000313" key="2">
    <source>
        <dbReference type="Proteomes" id="UP000234662"/>
    </source>
</evidence>
<protein>
    <submittedName>
        <fullName evidence="1">Uncharacterized protein</fullName>
    </submittedName>
</protein>
<dbReference type="AlphaFoldDB" id="A0A2I1R378"/>
<gene>
    <name evidence="1" type="ORF">CYJ73_21075</name>
</gene>
<reference evidence="1 2" key="1">
    <citation type="submission" date="2017-12" db="EMBL/GenBank/DDBJ databases">
        <title>Phylogenetic diversity of female urinary microbiome.</title>
        <authorList>
            <person name="Thomas-White K."/>
            <person name="Wolfe A.J."/>
        </authorList>
    </citation>
    <scope>NUCLEOTIDE SEQUENCE [LARGE SCALE GENOMIC DNA]</scope>
    <source>
        <strain evidence="1 2">UMB0777</strain>
    </source>
</reference>
<evidence type="ECO:0000313" key="1">
    <source>
        <dbReference type="EMBL" id="PKZ63559.1"/>
    </source>
</evidence>
<organism evidence="1 2">
    <name type="scientific">Gordonia terrae</name>
    <dbReference type="NCBI Taxonomy" id="2055"/>
    <lineage>
        <taxon>Bacteria</taxon>
        <taxon>Bacillati</taxon>
        <taxon>Actinomycetota</taxon>
        <taxon>Actinomycetes</taxon>
        <taxon>Mycobacteriales</taxon>
        <taxon>Gordoniaceae</taxon>
        <taxon>Gordonia</taxon>
    </lineage>
</organism>
<sequence length="124" mass="13005">MKALVLTDRGDTEYVELPTSDPEQALREVVGGPLNPLPLTHLADHLDLWTLFEPLSTVTVGGIGYNDVATQIATAGVGKPRAVIGTAVLTAHTDSGILAALSPHDCAALDRIIAEIYTGYRTAG</sequence>
<dbReference type="Proteomes" id="UP000234662">
    <property type="component" value="Unassembled WGS sequence"/>
</dbReference>